<dbReference type="InterPro" id="IPR038677">
    <property type="entry name" value="WIF_sf"/>
</dbReference>
<dbReference type="InterPro" id="IPR050122">
    <property type="entry name" value="RTK"/>
</dbReference>
<dbReference type="InterPro" id="IPR001245">
    <property type="entry name" value="Ser-Thr/Tyr_kinase_cat_dom"/>
</dbReference>
<evidence type="ECO:0000256" key="7">
    <source>
        <dbReference type="ARBA" id="ARBA00023180"/>
    </source>
</evidence>
<dbReference type="SUPFAM" id="SSF56112">
    <property type="entry name" value="Protein kinase-like (PK-like)"/>
    <property type="match status" value="1"/>
</dbReference>
<dbReference type="CDD" id="cd00192">
    <property type="entry name" value="PTKc"/>
    <property type="match status" value="1"/>
</dbReference>
<protein>
    <recommendedName>
        <fullName evidence="15">Protein kinase domain-containing protein</fullName>
    </recommendedName>
</protein>
<feature type="chain" id="PRO_5043818518" description="Protein kinase domain-containing protein" evidence="10">
    <location>
        <begin position="33"/>
        <end position="705"/>
    </location>
</feature>
<keyword evidence="14" id="KW-1185">Reference proteome</keyword>
<keyword evidence="4" id="KW-0418">Kinase</keyword>
<dbReference type="InterPro" id="IPR011009">
    <property type="entry name" value="Kinase-like_dom_sf"/>
</dbReference>
<evidence type="ECO:0000313" key="13">
    <source>
        <dbReference type="EMBL" id="CAH3034448.1"/>
    </source>
</evidence>
<dbReference type="InterPro" id="IPR003306">
    <property type="entry name" value="WIF"/>
</dbReference>
<dbReference type="GO" id="GO:0004714">
    <property type="term" value="F:transmembrane receptor protein tyrosine kinase activity"/>
    <property type="evidence" value="ECO:0007669"/>
    <property type="project" value="TreeGrafter"/>
</dbReference>
<keyword evidence="5" id="KW-0067">ATP-binding</keyword>
<dbReference type="GO" id="GO:0005524">
    <property type="term" value="F:ATP binding"/>
    <property type="evidence" value="ECO:0007669"/>
    <property type="project" value="UniProtKB-KW"/>
</dbReference>
<dbReference type="PANTHER" id="PTHR24416">
    <property type="entry name" value="TYROSINE-PROTEIN KINASE RECEPTOR"/>
    <property type="match status" value="1"/>
</dbReference>
<keyword evidence="6" id="KW-0829">Tyrosine-protein kinase</keyword>
<keyword evidence="9" id="KW-1133">Transmembrane helix</keyword>
<evidence type="ECO:0000259" key="11">
    <source>
        <dbReference type="PROSITE" id="PS50011"/>
    </source>
</evidence>
<keyword evidence="9" id="KW-0812">Transmembrane</keyword>
<evidence type="ECO:0000256" key="8">
    <source>
        <dbReference type="SAM" id="MobiDB-lite"/>
    </source>
</evidence>
<dbReference type="SMART" id="SM00469">
    <property type="entry name" value="WIF"/>
    <property type="match status" value="1"/>
</dbReference>
<feature type="region of interest" description="Disordered" evidence="8">
    <location>
        <begin position="325"/>
        <end position="351"/>
    </location>
</feature>
<feature type="domain" description="Protein kinase" evidence="11">
    <location>
        <begin position="415"/>
        <end position="688"/>
    </location>
</feature>
<dbReference type="GO" id="GO:0005886">
    <property type="term" value="C:plasma membrane"/>
    <property type="evidence" value="ECO:0007669"/>
    <property type="project" value="TreeGrafter"/>
</dbReference>
<keyword evidence="9" id="KW-0472">Membrane</keyword>
<feature type="signal peptide" evidence="10">
    <location>
        <begin position="1"/>
        <end position="32"/>
    </location>
</feature>
<dbReference type="Pfam" id="PF07714">
    <property type="entry name" value="PK_Tyr_Ser-Thr"/>
    <property type="match status" value="1"/>
</dbReference>
<dbReference type="GO" id="GO:0043235">
    <property type="term" value="C:receptor complex"/>
    <property type="evidence" value="ECO:0007669"/>
    <property type="project" value="TreeGrafter"/>
</dbReference>
<name>A0AAU9VS56_9CNID</name>
<evidence type="ECO:0000256" key="2">
    <source>
        <dbReference type="ARBA" id="ARBA00022729"/>
    </source>
</evidence>
<evidence type="ECO:0008006" key="15">
    <source>
        <dbReference type="Google" id="ProtNLM"/>
    </source>
</evidence>
<evidence type="ECO:0000256" key="1">
    <source>
        <dbReference type="ARBA" id="ARBA00022679"/>
    </source>
</evidence>
<dbReference type="EMBL" id="CALNXJ010000002">
    <property type="protein sequence ID" value="CAH3034448.1"/>
    <property type="molecule type" value="Genomic_DNA"/>
</dbReference>
<keyword evidence="1" id="KW-0808">Transferase</keyword>
<feature type="compositionally biased region" description="Gly residues" evidence="8">
    <location>
        <begin position="282"/>
        <end position="294"/>
    </location>
</feature>
<sequence length="705" mass="79623">MYTIWFVGHRSTTWSYLVVLLVFCSILQRATAQLHLFITNEDANTHLKMNFQGRLYLIRDGEPNTMVQNPGAFYRFMSPLDSSVSTIQLSWFSSPQVSHYSMSFKSSDHSIMPDPHAATPLEGIVPQSQKVSFYCPGTTEGEVDMTFSLNYTRIVSGSVDTEEIKSFMLIVRRRCEKTDGNDNFIKQVTSSPWSRSKVVGICAGLTTVIISVVGLVLLFRYCMRQRKLKIEFEDDVEMYRSSSSSSKIYKKEEQQEEEVDETVDSSKPGLFYSPPRPNYQPPGGGGGGGGGGGRGRGRANTSGSDSSTTDLIIPEESSDMCIQKQSEGKYSSRDGRHGVRHKHRRHERQWKHGSLSNTKYTWIQERPLSSYHETESLLERRNTPDEAQNTGGLFTVLNEFWATELADVLIPRDQVSVGDPLYRGTFGCLYKGSVRGLSEEQPRKKMEVSIKALQDEADMDTITSFMQEAMVIKGFKHPNVVELVGVVLQRSTPPYIVTPLTRNGDLGHFLKISRATSARVQTITSRQLIEFGIEICKGMDYITQKKIVHRNLAAKNCIVNDDLSIKITDFSLARDVNTTNLNDKGIRSRLLVKWTALEGLAEEGQFSEKSDVWSFGVVLWEIVTLAKAPYQAIDSSKMEQHLQAGHRLPQPNNCPYDLYFLMKNCWESSPKARPTFSLLLKQLEHYSTRLVQNGLKFEYLPESDC</sequence>
<evidence type="ECO:0000256" key="10">
    <source>
        <dbReference type="SAM" id="SignalP"/>
    </source>
</evidence>
<evidence type="ECO:0000256" key="5">
    <source>
        <dbReference type="ARBA" id="ARBA00022840"/>
    </source>
</evidence>
<feature type="compositionally biased region" description="Acidic residues" evidence="8">
    <location>
        <begin position="254"/>
        <end position="263"/>
    </location>
</feature>
<dbReference type="Pfam" id="PF02019">
    <property type="entry name" value="WIF"/>
    <property type="match status" value="1"/>
</dbReference>
<feature type="transmembrane region" description="Helical" evidence="9">
    <location>
        <begin position="198"/>
        <end position="219"/>
    </location>
</feature>
<accession>A0AAU9VS56</accession>
<evidence type="ECO:0000256" key="3">
    <source>
        <dbReference type="ARBA" id="ARBA00022741"/>
    </source>
</evidence>
<feature type="region of interest" description="Disordered" evidence="8">
    <location>
        <begin position="243"/>
        <end position="312"/>
    </location>
</feature>
<dbReference type="Gene3D" id="1.10.510.10">
    <property type="entry name" value="Transferase(Phosphotransferase) domain 1"/>
    <property type="match status" value="1"/>
</dbReference>
<dbReference type="PROSITE" id="PS50814">
    <property type="entry name" value="WIF"/>
    <property type="match status" value="1"/>
</dbReference>
<reference evidence="13 14" key="1">
    <citation type="submission" date="2022-05" db="EMBL/GenBank/DDBJ databases">
        <authorList>
            <consortium name="Genoscope - CEA"/>
            <person name="William W."/>
        </authorList>
    </citation>
    <scope>NUCLEOTIDE SEQUENCE [LARGE SCALE GENOMIC DNA]</scope>
</reference>
<dbReference type="FunFam" id="1.10.510.10:FF:000554">
    <property type="entry name" value="Predicted protein"/>
    <property type="match status" value="1"/>
</dbReference>
<keyword evidence="7" id="KW-0325">Glycoprotein</keyword>
<evidence type="ECO:0000256" key="6">
    <source>
        <dbReference type="ARBA" id="ARBA00023137"/>
    </source>
</evidence>
<organism evidence="13 14">
    <name type="scientific">Pocillopora meandrina</name>
    <dbReference type="NCBI Taxonomy" id="46732"/>
    <lineage>
        <taxon>Eukaryota</taxon>
        <taxon>Metazoa</taxon>
        <taxon>Cnidaria</taxon>
        <taxon>Anthozoa</taxon>
        <taxon>Hexacorallia</taxon>
        <taxon>Scleractinia</taxon>
        <taxon>Astrocoeniina</taxon>
        <taxon>Pocilloporidae</taxon>
        <taxon>Pocillopora</taxon>
    </lineage>
</organism>
<proteinExistence type="predicted"/>
<dbReference type="InterPro" id="IPR000719">
    <property type="entry name" value="Prot_kinase_dom"/>
</dbReference>
<evidence type="ECO:0000259" key="12">
    <source>
        <dbReference type="PROSITE" id="PS50814"/>
    </source>
</evidence>
<dbReference type="PROSITE" id="PS50011">
    <property type="entry name" value="PROTEIN_KINASE_DOM"/>
    <property type="match status" value="1"/>
</dbReference>
<evidence type="ECO:0000313" key="14">
    <source>
        <dbReference type="Proteomes" id="UP001159428"/>
    </source>
</evidence>
<feature type="compositionally biased region" description="Basic and acidic residues" evidence="8">
    <location>
        <begin position="326"/>
        <end position="337"/>
    </location>
</feature>
<keyword evidence="2 10" id="KW-0732">Signal</keyword>
<dbReference type="Gene3D" id="2.60.40.2170">
    <property type="entry name" value="Wnt, WIF domain"/>
    <property type="match status" value="1"/>
</dbReference>
<evidence type="ECO:0000256" key="9">
    <source>
        <dbReference type="SAM" id="Phobius"/>
    </source>
</evidence>
<dbReference type="PANTHER" id="PTHR24416:SF622">
    <property type="entry name" value="PROTEIN KINASE DOMAIN-CONTAINING PROTEIN"/>
    <property type="match status" value="1"/>
</dbReference>
<comment type="caution">
    <text evidence="13">The sequence shown here is derived from an EMBL/GenBank/DDBJ whole genome shotgun (WGS) entry which is preliminary data.</text>
</comment>
<keyword evidence="3" id="KW-0547">Nucleotide-binding</keyword>
<feature type="compositionally biased region" description="Polar residues" evidence="8">
    <location>
        <begin position="299"/>
        <end position="310"/>
    </location>
</feature>
<feature type="domain" description="WIF" evidence="12">
    <location>
        <begin position="38"/>
        <end position="175"/>
    </location>
</feature>
<dbReference type="GO" id="GO:0007169">
    <property type="term" value="P:cell surface receptor protein tyrosine kinase signaling pathway"/>
    <property type="evidence" value="ECO:0007669"/>
    <property type="project" value="TreeGrafter"/>
</dbReference>
<dbReference type="AlphaFoldDB" id="A0AAU9VS56"/>
<feature type="compositionally biased region" description="Basic residues" evidence="8">
    <location>
        <begin position="338"/>
        <end position="351"/>
    </location>
</feature>
<dbReference type="Proteomes" id="UP001159428">
    <property type="component" value="Unassembled WGS sequence"/>
</dbReference>
<gene>
    <name evidence="13" type="ORF">PMEA_00010721</name>
</gene>
<dbReference type="PRINTS" id="PR00109">
    <property type="entry name" value="TYRKINASE"/>
</dbReference>
<evidence type="ECO:0000256" key="4">
    <source>
        <dbReference type="ARBA" id="ARBA00022777"/>
    </source>
</evidence>
<dbReference type="Gene3D" id="3.30.200.20">
    <property type="entry name" value="Phosphorylase Kinase, domain 1"/>
    <property type="match status" value="1"/>
</dbReference>